<sequence>MWFVKCLEEWNNLLDNLKPNDPKLYKIAINLTHKQPQPILPSPPTIQPNPPNEVKSIIKTLSRRKTPGPDGIPNTALRHASNRTILHLTKIFNRCIRLSHIPSIWKHAKVVMIPKPGNTKSDPASAHLVTQHNDDTVLDSNTKTSQIIRCPLHSTRLIRFSPRTFHNNSINQTCRRSGIHL</sequence>
<evidence type="ECO:0008006" key="3">
    <source>
        <dbReference type="Google" id="ProtNLM"/>
    </source>
</evidence>
<accession>A0AAV0VR51</accession>
<dbReference type="EMBL" id="CARXXK010000001">
    <property type="protein sequence ID" value="CAI6346649.1"/>
    <property type="molecule type" value="Genomic_DNA"/>
</dbReference>
<name>A0AAV0VR51_9HEMI</name>
<evidence type="ECO:0000313" key="2">
    <source>
        <dbReference type="Proteomes" id="UP001160148"/>
    </source>
</evidence>
<dbReference type="AlphaFoldDB" id="A0AAV0VR51"/>
<comment type="caution">
    <text evidence="1">The sequence shown here is derived from an EMBL/GenBank/DDBJ whole genome shotgun (WGS) entry which is preliminary data.</text>
</comment>
<dbReference type="PANTHER" id="PTHR19446">
    <property type="entry name" value="REVERSE TRANSCRIPTASES"/>
    <property type="match status" value="1"/>
</dbReference>
<protein>
    <recommendedName>
        <fullName evidence="3">RNA-directed DNA polymerase from mobile element jockey</fullName>
    </recommendedName>
</protein>
<dbReference type="Proteomes" id="UP001160148">
    <property type="component" value="Unassembled WGS sequence"/>
</dbReference>
<keyword evidence="2" id="KW-1185">Reference proteome</keyword>
<organism evidence="1 2">
    <name type="scientific">Macrosiphum euphorbiae</name>
    <name type="common">potato aphid</name>
    <dbReference type="NCBI Taxonomy" id="13131"/>
    <lineage>
        <taxon>Eukaryota</taxon>
        <taxon>Metazoa</taxon>
        <taxon>Ecdysozoa</taxon>
        <taxon>Arthropoda</taxon>
        <taxon>Hexapoda</taxon>
        <taxon>Insecta</taxon>
        <taxon>Pterygota</taxon>
        <taxon>Neoptera</taxon>
        <taxon>Paraneoptera</taxon>
        <taxon>Hemiptera</taxon>
        <taxon>Sternorrhyncha</taxon>
        <taxon>Aphidomorpha</taxon>
        <taxon>Aphidoidea</taxon>
        <taxon>Aphididae</taxon>
        <taxon>Macrosiphini</taxon>
        <taxon>Macrosiphum</taxon>
    </lineage>
</organism>
<reference evidence="1 2" key="1">
    <citation type="submission" date="2023-01" db="EMBL/GenBank/DDBJ databases">
        <authorList>
            <person name="Whitehead M."/>
        </authorList>
    </citation>
    <scope>NUCLEOTIDE SEQUENCE [LARGE SCALE GENOMIC DNA]</scope>
</reference>
<evidence type="ECO:0000313" key="1">
    <source>
        <dbReference type="EMBL" id="CAI6346649.1"/>
    </source>
</evidence>
<gene>
    <name evidence="1" type="ORF">MEUPH1_LOCUS3536</name>
</gene>
<proteinExistence type="predicted"/>